<dbReference type="PANTHER" id="PTHR43472">
    <property type="entry name" value="PHOSPHORIBOSYLAMINE--GLYCINE LIGASE"/>
    <property type="match status" value="1"/>
</dbReference>
<dbReference type="SUPFAM" id="SSF52440">
    <property type="entry name" value="PreATP-grasp domain"/>
    <property type="match status" value="1"/>
</dbReference>
<dbReference type="EMBL" id="AAPV01000001">
    <property type="protein sequence ID" value="EAS85170.1"/>
    <property type="molecule type" value="Genomic_DNA"/>
</dbReference>
<evidence type="ECO:0000256" key="11">
    <source>
        <dbReference type="ARBA" id="ARBA00042242"/>
    </source>
</evidence>
<organism evidence="16 17">
    <name type="scientific">Pelagibacter ubique (strain HTCC1002)</name>
    <dbReference type="NCBI Taxonomy" id="314261"/>
    <lineage>
        <taxon>Bacteria</taxon>
        <taxon>Pseudomonadati</taxon>
        <taxon>Pseudomonadota</taxon>
        <taxon>Alphaproteobacteria</taxon>
        <taxon>Candidatus Pelagibacterales</taxon>
        <taxon>Candidatus Pelagibacteraceae</taxon>
        <taxon>Candidatus Pelagibacter</taxon>
    </lineage>
</organism>
<comment type="caution">
    <text evidence="16">The sequence shown here is derived from an EMBL/GenBank/DDBJ whole genome shotgun (WGS) entry which is preliminary data.</text>
</comment>
<dbReference type="Pfam" id="PF02844">
    <property type="entry name" value="GARS_N"/>
    <property type="match status" value="1"/>
</dbReference>
<evidence type="ECO:0000256" key="10">
    <source>
        <dbReference type="ARBA" id="ARBA00038345"/>
    </source>
</evidence>
<dbReference type="InterPro" id="IPR037123">
    <property type="entry name" value="PRibGlycinamide_synth_C_sf"/>
</dbReference>
<evidence type="ECO:0000313" key="17">
    <source>
        <dbReference type="Proteomes" id="UP000005306"/>
    </source>
</evidence>
<dbReference type="RefSeq" id="WP_006997757.1">
    <property type="nucleotide sequence ID" value="NZ_CH724130.1"/>
</dbReference>
<keyword evidence="6 14" id="KW-0547">Nucleotide-binding</keyword>
<gene>
    <name evidence="13" type="primary">purD</name>
    <name evidence="16" type="ORF">PU1002_05596</name>
</gene>
<evidence type="ECO:0000259" key="15">
    <source>
        <dbReference type="PROSITE" id="PS50975"/>
    </source>
</evidence>
<dbReference type="InterPro" id="IPR016185">
    <property type="entry name" value="PreATP-grasp_dom_sf"/>
</dbReference>
<dbReference type="NCBIfam" id="TIGR00877">
    <property type="entry name" value="purD"/>
    <property type="match status" value="1"/>
</dbReference>
<evidence type="ECO:0000256" key="4">
    <source>
        <dbReference type="ARBA" id="ARBA00022598"/>
    </source>
</evidence>
<comment type="cofactor">
    <cofactor evidence="1">
        <name>Mn(2+)</name>
        <dbReference type="ChEBI" id="CHEBI:29035"/>
    </cofactor>
</comment>
<dbReference type="SUPFAM" id="SSF56059">
    <property type="entry name" value="Glutathione synthetase ATP-binding domain-like"/>
    <property type="match status" value="1"/>
</dbReference>
<dbReference type="InterPro" id="IPR000115">
    <property type="entry name" value="PRibGlycinamide_synth"/>
</dbReference>
<comment type="similarity">
    <text evidence="10 13">Belongs to the GARS family.</text>
</comment>
<reference evidence="16 17" key="1">
    <citation type="submission" date="2006-04" db="EMBL/GenBank/DDBJ databases">
        <authorList>
            <person name="Giovannoni S.J."/>
            <person name="Cho J.-C."/>
            <person name="Ferriera S."/>
            <person name="Johnson J."/>
            <person name="Kravitz S."/>
            <person name="Halpern A."/>
            <person name="Remington K."/>
            <person name="Beeson K."/>
            <person name="Tran B."/>
            <person name="Rogers Y.-H."/>
            <person name="Friedman R."/>
            <person name="Venter J.C."/>
        </authorList>
    </citation>
    <scope>NUCLEOTIDE SEQUENCE [LARGE SCALE GENOMIC DNA]</scope>
    <source>
        <strain evidence="16 17">HTCC1002</strain>
    </source>
</reference>
<evidence type="ECO:0000256" key="12">
    <source>
        <dbReference type="ARBA" id="ARBA00042864"/>
    </source>
</evidence>
<dbReference type="InterPro" id="IPR020560">
    <property type="entry name" value="PRibGlycinamide_synth_C-dom"/>
</dbReference>
<proteinExistence type="inferred from homology"/>
<keyword evidence="8 14" id="KW-0067">ATP-binding</keyword>
<accession>Q1V0Q8</accession>
<dbReference type="HOGENOM" id="CLU_027420_3_1_5"/>
<evidence type="ECO:0000256" key="2">
    <source>
        <dbReference type="ARBA" id="ARBA00005174"/>
    </source>
</evidence>
<evidence type="ECO:0000256" key="5">
    <source>
        <dbReference type="ARBA" id="ARBA00022723"/>
    </source>
</evidence>
<comment type="pathway">
    <text evidence="2 13">Purine metabolism; IMP biosynthesis via de novo pathway; N(1)-(5-phospho-D-ribosyl)glycinamide from 5-phospho-alpha-D-ribose 1-diphosphate: step 2/2.</text>
</comment>
<dbReference type="AlphaFoldDB" id="Q1V0Q8"/>
<dbReference type="GO" id="GO:0005524">
    <property type="term" value="F:ATP binding"/>
    <property type="evidence" value="ECO:0007669"/>
    <property type="project" value="UniProtKB-UniRule"/>
</dbReference>
<keyword evidence="5" id="KW-0479">Metal-binding</keyword>
<keyword evidence="9" id="KW-0464">Manganese</keyword>
<dbReference type="GO" id="GO:0006189">
    <property type="term" value="P:'de novo' IMP biosynthetic process"/>
    <property type="evidence" value="ECO:0007669"/>
    <property type="project" value="UniProtKB-UniRule"/>
</dbReference>
<dbReference type="SMART" id="SM01210">
    <property type="entry name" value="GARS_C"/>
    <property type="match status" value="1"/>
</dbReference>
<dbReference type="SUPFAM" id="SSF51246">
    <property type="entry name" value="Rudiment single hybrid motif"/>
    <property type="match status" value="1"/>
</dbReference>
<dbReference type="GO" id="GO:0004637">
    <property type="term" value="F:phosphoribosylamine-glycine ligase activity"/>
    <property type="evidence" value="ECO:0007669"/>
    <property type="project" value="UniProtKB-UniRule"/>
</dbReference>
<keyword evidence="7 13" id="KW-0658">Purine biosynthesis</keyword>
<evidence type="ECO:0000256" key="7">
    <source>
        <dbReference type="ARBA" id="ARBA00022755"/>
    </source>
</evidence>
<dbReference type="Proteomes" id="UP000005306">
    <property type="component" value="Unassembled WGS sequence"/>
</dbReference>
<dbReference type="EC" id="6.3.4.13" evidence="3 13"/>
<keyword evidence="4 13" id="KW-0436">Ligase</keyword>
<dbReference type="Gene3D" id="3.30.470.20">
    <property type="entry name" value="ATP-grasp fold, B domain"/>
    <property type="match status" value="1"/>
</dbReference>
<dbReference type="InterPro" id="IPR011054">
    <property type="entry name" value="Rudment_hybrid_motif"/>
</dbReference>
<name>Q1V0Q8_PELU1</name>
<evidence type="ECO:0000256" key="13">
    <source>
        <dbReference type="HAMAP-Rule" id="MF_00138"/>
    </source>
</evidence>
<protein>
    <recommendedName>
        <fullName evidence="3 13">Phosphoribosylamine--glycine ligase</fullName>
        <ecNumber evidence="3 13">6.3.4.13</ecNumber>
    </recommendedName>
    <alternativeName>
        <fullName evidence="13">GARS</fullName>
    </alternativeName>
    <alternativeName>
        <fullName evidence="11 13">Glycinamide ribonucleotide synthetase</fullName>
    </alternativeName>
    <alternativeName>
        <fullName evidence="12 13">Phosphoribosylglycinamide synthetase</fullName>
    </alternativeName>
</protein>
<dbReference type="GO" id="GO:0046872">
    <property type="term" value="F:metal ion binding"/>
    <property type="evidence" value="ECO:0007669"/>
    <property type="project" value="UniProtKB-KW"/>
</dbReference>
<dbReference type="Gene3D" id="3.90.600.10">
    <property type="entry name" value="Phosphoribosylglycinamide synthetase, C-terminal domain"/>
    <property type="match status" value="1"/>
</dbReference>
<dbReference type="InterPro" id="IPR020561">
    <property type="entry name" value="PRibGlycinamid_synth_ATP-grasp"/>
</dbReference>
<dbReference type="InterPro" id="IPR013815">
    <property type="entry name" value="ATP_grasp_subdomain_1"/>
</dbReference>
<dbReference type="PANTHER" id="PTHR43472:SF1">
    <property type="entry name" value="PHOSPHORIBOSYLAMINE--GLYCINE LIGASE, CHLOROPLASTIC"/>
    <property type="match status" value="1"/>
</dbReference>
<comment type="catalytic activity">
    <reaction evidence="13">
        <text>5-phospho-beta-D-ribosylamine + glycine + ATP = N(1)-(5-phospho-beta-D-ribosyl)glycinamide + ADP + phosphate + H(+)</text>
        <dbReference type="Rhea" id="RHEA:17453"/>
        <dbReference type="ChEBI" id="CHEBI:15378"/>
        <dbReference type="ChEBI" id="CHEBI:30616"/>
        <dbReference type="ChEBI" id="CHEBI:43474"/>
        <dbReference type="ChEBI" id="CHEBI:57305"/>
        <dbReference type="ChEBI" id="CHEBI:58681"/>
        <dbReference type="ChEBI" id="CHEBI:143788"/>
        <dbReference type="ChEBI" id="CHEBI:456216"/>
        <dbReference type="EC" id="6.3.4.13"/>
    </reaction>
</comment>
<sequence>MKVGIIGSGGREHALCLSIKKSPRVNKIYCFPGNAGTSDIAENIEIDLSDFNKIKEFSIKNEISLLIVGPEKPLVDGIVDFFKDTEISIFGPDKISSQLEGSKIFTKKICEKHNIPTAKFGIFENANDAISFLDKTQFPLVVKADGLASGKGVYICENKDDANLAIKEVFDGKFGLAKNILIEEFLVGEEMSYFIISDGKEIKGFETAQDHKRVLEGDKGANTGGMGAYSPSRLLNQPLEEKILNKIIKPTINALEEMGSNYKGFLYAGLMIVKDEPYLIEYNVRMGDPECQTILPKLKTDLFEIINACCNENLKDINLEWHEKKSLCIVLCSKGYPDKYNNQILIDNIGNLKLDEDDYFFHAGTKKINDQVYSNGGRVINFVSLSSNFKNSRDKAINLIKNLNWKDGFYRKDIGHKVIDE</sequence>
<dbReference type="GO" id="GO:0009113">
    <property type="term" value="P:purine nucleobase biosynthetic process"/>
    <property type="evidence" value="ECO:0007669"/>
    <property type="project" value="InterPro"/>
</dbReference>
<dbReference type="SMART" id="SM01209">
    <property type="entry name" value="GARS_A"/>
    <property type="match status" value="1"/>
</dbReference>
<dbReference type="GeneID" id="66294653"/>
<evidence type="ECO:0000256" key="1">
    <source>
        <dbReference type="ARBA" id="ARBA00001936"/>
    </source>
</evidence>
<dbReference type="HAMAP" id="MF_00138">
    <property type="entry name" value="GARS"/>
    <property type="match status" value="1"/>
</dbReference>
<dbReference type="FunFam" id="3.30.470.20:FF:000018">
    <property type="entry name" value="Trifunctional purine biosynthetic protein adenosine-3"/>
    <property type="match status" value="1"/>
</dbReference>
<dbReference type="Gene3D" id="3.40.50.20">
    <property type="match status" value="1"/>
</dbReference>
<dbReference type="InterPro" id="IPR011761">
    <property type="entry name" value="ATP-grasp"/>
</dbReference>
<dbReference type="Pfam" id="PF01071">
    <property type="entry name" value="GARS_A"/>
    <property type="match status" value="1"/>
</dbReference>
<dbReference type="UniPathway" id="UPA00074">
    <property type="reaction ID" value="UER00125"/>
</dbReference>
<dbReference type="Pfam" id="PF02843">
    <property type="entry name" value="GARS_C"/>
    <property type="match status" value="1"/>
</dbReference>
<evidence type="ECO:0000256" key="6">
    <source>
        <dbReference type="ARBA" id="ARBA00022741"/>
    </source>
</evidence>
<dbReference type="Gene3D" id="3.30.1490.20">
    <property type="entry name" value="ATP-grasp fold, A domain"/>
    <property type="match status" value="1"/>
</dbReference>
<feature type="domain" description="ATP-grasp" evidence="15">
    <location>
        <begin position="107"/>
        <end position="311"/>
    </location>
</feature>
<evidence type="ECO:0000313" key="16">
    <source>
        <dbReference type="EMBL" id="EAS85170.1"/>
    </source>
</evidence>
<evidence type="ECO:0000256" key="9">
    <source>
        <dbReference type="ARBA" id="ARBA00023211"/>
    </source>
</evidence>
<dbReference type="PROSITE" id="PS50975">
    <property type="entry name" value="ATP_GRASP"/>
    <property type="match status" value="1"/>
</dbReference>
<evidence type="ECO:0000256" key="3">
    <source>
        <dbReference type="ARBA" id="ARBA00013255"/>
    </source>
</evidence>
<dbReference type="InterPro" id="IPR020562">
    <property type="entry name" value="PRibGlycinamide_synth_N"/>
</dbReference>
<evidence type="ECO:0000256" key="8">
    <source>
        <dbReference type="ARBA" id="ARBA00022840"/>
    </source>
</evidence>
<evidence type="ECO:0000256" key="14">
    <source>
        <dbReference type="PROSITE-ProRule" id="PRU00409"/>
    </source>
</evidence>